<dbReference type="Proteomes" id="UP001597180">
    <property type="component" value="Unassembled WGS sequence"/>
</dbReference>
<evidence type="ECO:0008006" key="3">
    <source>
        <dbReference type="Google" id="ProtNLM"/>
    </source>
</evidence>
<reference evidence="2" key="1">
    <citation type="journal article" date="2019" name="Int. J. Syst. Evol. Microbiol.">
        <title>The Global Catalogue of Microorganisms (GCM) 10K type strain sequencing project: providing services to taxonomists for standard genome sequencing and annotation.</title>
        <authorList>
            <consortium name="The Broad Institute Genomics Platform"/>
            <consortium name="The Broad Institute Genome Sequencing Center for Infectious Disease"/>
            <person name="Wu L."/>
            <person name="Ma J."/>
        </authorList>
    </citation>
    <scope>NUCLEOTIDE SEQUENCE [LARGE SCALE GENOMIC DNA]</scope>
    <source>
        <strain evidence="2">CCUG 53270</strain>
    </source>
</reference>
<keyword evidence="2" id="KW-1185">Reference proteome</keyword>
<dbReference type="RefSeq" id="WP_345591163.1">
    <property type="nucleotide sequence ID" value="NZ_BAABJG010000027.1"/>
</dbReference>
<protein>
    <recommendedName>
        <fullName evidence="3">Phosphoglycerate mutase</fullName>
    </recommendedName>
</protein>
<evidence type="ECO:0000313" key="1">
    <source>
        <dbReference type="EMBL" id="MFD1218878.1"/>
    </source>
</evidence>
<dbReference type="EMBL" id="JBHTLU010000007">
    <property type="protein sequence ID" value="MFD1218878.1"/>
    <property type="molecule type" value="Genomic_DNA"/>
</dbReference>
<organism evidence="1 2">
    <name type="scientific">Paenibacillus vulneris</name>
    <dbReference type="NCBI Taxonomy" id="1133364"/>
    <lineage>
        <taxon>Bacteria</taxon>
        <taxon>Bacillati</taxon>
        <taxon>Bacillota</taxon>
        <taxon>Bacilli</taxon>
        <taxon>Bacillales</taxon>
        <taxon>Paenibacillaceae</taxon>
        <taxon>Paenibacillus</taxon>
    </lineage>
</organism>
<comment type="caution">
    <text evidence="1">The sequence shown here is derived from an EMBL/GenBank/DDBJ whole genome shotgun (WGS) entry which is preliminary data.</text>
</comment>
<accession>A0ABW3UDY0</accession>
<sequence>MKTIIYMVRHGQSPKLADSLGKEILVYEHRKEMVYRMEFSEEKLIDIERLWKV</sequence>
<name>A0ABW3UDY0_9BACL</name>
<evidence type="ECO:0000313" key="2">
    <source>
        <dbReference type="Proteomes" id="UP001597180"/>
    </source>
</evidence>
<proteinExistence type="predicted"/>
<gene>
    <name evidence="1" type="ORF">ACFQ4B_01995</name>
</gene>